<organism evidence="2 3">
    <name type="scientific">Coniochaeta ligniaria NRRL 30616</name>
    <dbReference type="NCBI Taxonomy" id="1408157"/>
    <lineage>
        <taxon>Eukaryota</taxon>
        <taxon>Fungi</taxon>
        <taxon>Dikarya</taxon>
        <taxon>Ascomycota</taxon>
        <taxon>Pezizomycotina</taxon>
        <taxon>Sordariomycetes</taxon>
        <taxon>Sordariomycetidae</taxon>
        <taxon>Coniochaetales</taxon>
        <taxon>Coniochaetaceae</taxon>
        <taxon>Coniochaeta</taxon>
    </lineage>
</organism>
<reference evidence="2 3" key="1">
    <citation type="submission" date="2016-10" db="EMBL/GenBank/DDBJ databases">
        <title>Draft genome sequence of Coniochaeta ligniaria NRRL30616, a lignocellulolytic fungus for bioabatement of inhibitors in plant biomass hydrolysates.</title>
        <authorList>
            <consortium name="DOE Joint Genome Institute"/>
            <person name="Jimenez D.J."/>
            <person name="Hector R.E."/>
            <person name="Riley R."/>
            <person name="Sun H."/>
            <person name="Grigoriev I.V."/>
            <person name="Van Elsas J.D."/>
            <person name="Nichols N.N."/>
        </authorList>
    </citation>
    <scope>NUCLEOTIDE SEQUENCE [LARGE SCALE GENOMIC DNA]</scope>
    <source>
        <strain evidence="2 3">NRRL 30616</strain>
    </source>
</reference>
<evidence type="ECO:0000313" key="3">
    <source>
        <dbReference type="Proteomes" id="UP000182658"/>
    </source>
</evidence>
<name>A0A1J7JCL8_9PEZI</name>
<gene>
    <name evidence="2" type="ORF">CONLIGDRAFT_718183</name>
</gene>
<dbReference type="PANTHER" id="PTHR33112">
    <property type="entry name" value="DOMAIN PROTEIN, PUTATIVE-RELATED"/>
    <property type="match status" value="1"/>
</dbReference>
<dbReference type="OrthoDB" id="5125733at2759"/>
<dbReference type="InterPro" id="IPR010730">
    <property type="entry name" value="HET"/>
</dbReference>
<dbReference type="PANTHER" id="PTHR33112:SF16">
    <property type="entry name" value="HETEROKARYON INCOMPATIBILITY DOMAIN-CONTAINING PROTEIN"/>
    <property type="match status" value="1"/>
</dbReference>
<dbReference type="STRING" id="1408157.A0A1J7JCL8"/>
<accession>A0A1J7JCL8</accession>
<feature type="domain" description="Heterokaryon incompatibility" evidence="1">
    <location>
        <begin position="264"/>
        <end position="410"/>
    </location>
</feature>
<evidence type="ECO:0000259" key="1">
    <source>
        <dbReference type="Pfam" id="PF06985"/>
    </source>
</evidence>
<sequence length="711" mass="80063">MIDCDDNPDSFGGICRLSPTTLWLGQRSNTPFQEDNLLAAGSSTYEGTSSGCKWPTAAYTKAHRLHDIKTLCEACDRIDITALAEDGPPLTLRNSFFEIARTAGQCRFCSLIAQSARGVEGTLYEHDFLHTMGNRDAVDDAPVCLDLQEEKLNVRILFPEDGLPAEGMMDFSVPTKTHSPSTVPATINQLVSRLNTELQRVIKSSECQICASQGWHMDRTDAEWSSRLEQPVLPDRVIEILDSPTSGSIQLRLQPTQDTQTGHYIALSHRWGGVTLTTTKKTLPDHLKASSLDDLPRTFQDAVLVAKAMGIKYLWIDSLCIVQDNEQEWLEQSVKMGDIYMNSSFTITAHSAGQCNEGFLWRSQVSSALLIAPRRGGPEFLVSIPELDGEQLQRRFFESEISRRAWILQELSLSPRILHFVENSLIWECRHCAPQVQGTTMETTAAILQEVNSASRVHTTWLKLVQRYTGYQMTKSGDKLIALAGIVEVIRRMVERPEERQYHCGVFQTDIERSLLWYSSDKIERRLERAPSWSWASTNGTLWFLSLEEDVKPRRLMVMKRVQHEDYFDKTISQPRCQLMVEAPIIRITAGMVLEKRKRLRVTPLNAPRRMVVIVKNWGWTAPTSYGWCIEDEAGTLPGTVGYLNPGEPVTLSFLAVWGHEVEGELVGAWCVVVSLVDETPGLYRRIGLGYVRDVESVVFAMVAPKVITLV</sequence>
<evidence type="ECO:0000313" key="2">
    <source>
        <dbReference type="EMBL" id="OIW25322.1"/>
    </source>
</evidence>
<dbReference type="Proteomes" id="UP000182658">
    <property type="component" value="Unassembled WGS sequence"/>
</dbReference>
<dbReference type="InParanoid" id="A0A1J7JCL8"/>
<dbReference type="AlphaFoldDB" id="A0A1J7JCL8"/>
<dbReference type="Pfam" id="PF06985">
    <property type="entry name" value="HET"/>
    <property type="match status" value="1"/>
</dbReference>
<dbReference type="EMBL" id="KV875102">
    <property type="protein sequence ID" value="OIW25322.1"/>
    <property type="molecule type" value="Genomic_DNA"/>
</dbReference>
<proteinExistence type="predicted"/>
<keyword evidence="3" id="KW-1185">Reference proteome</keyword>
<protein>
    <submittedName>
        <fullName evidence="2">HET-domain-containing protein</fullName>
    </submittedName>
</protein>